<proteinExistence type="predicted"/>
<feature type="region of interest" description="Disordered" evidence="1">
    <location>
        <begin position="1"/>
        <end position="40"/>
    </location>
</feature>
<sequence>MTIREAAYPHSGSRHGSMRVPPDAPRDKRISRRLKPARYP</sequence>
<evidence type="ECO:0000313" key="2">
    <source>
        <dbReference type="EMBL" id="KUG20067.1"/>
    </source>
</evidence>
<comment type="caution">
    <text evidence="2">The sequence shown here is derived from an EMBL/GenBank/DDBJ whole genome shotgun (WGS) entry which is preliminary data.</text>
</comment>
<gene>
    <name evidence="2" type="ORF">ASZ90_010196</name>
</gene>
<organism evidence="2">
    <name type="scientific">hydrocarbon metagenome</name>
    <dbReference type="NCBI Taxonomy" id="938273"/>
    <lineage>
        <taxon>unclassified sequences</taxon>
        <taxon>metagenomes</taxon>
        <taxon>ecological metagenomes</taxon>
    </lineage>
</organism>
<evidence type="ECO:0000256" key="1">
    <source>
        <dbReference type="SAM" id="MobiDB-lite"/>
    </source>
</evidence>
<protein>
    <submittedName>
        <fullName evidence="2">Uncharacterized protein</fullName>
    </submittedName>
</protein>
<dbReference type="EMBL" id="LNQE01001230">
    <property type="protein sequence ID" value="KUG20067.1"/>
    <property type="molecule type" value="Genomic_DNA"/>
</dbReference>
<dbReference type="AlphaFoldDB" id="A0A0W8FIC3"/>
<accession>A0A0W8FIC3</accession>
<reference evidence="2" key="1">
    <citation type="journal article" date="2015" name="Proc. Natl. Acad. Sci. U.S.A.">
        <title>Networks of energetic and metabolic interactions define dynamics in microbial communities.</title>
        <authorList>
            <person name="Embree M."/>
            <person name="Liu J.K."/>
            <person name="Al-Bassam M.M."/>
            <person name="Zengler K."/>
        </authorList>
    </citation>
    <scope>NUCLEOTIDE SEQUENCE</scope>
</reference>
<feature type="compositionally biased region" description="Basic residues" evidence="1">
    <location>
        <begin position="29"/>
        <end position="40"/>
    </location>
</feature>
<name>A0A0W8FIC3_9ZZZZ</name>